<dbReference type="Pfam" id="PF11217">
    <property type="entry name" value="DUF3013"/>
    <property type="match status" value="1"/>
</dbReference>
<dbReference type="STRING" id="426701.SAMN04488098_100232"/>
<evidence type="ECO:0000313" key="1">
    <source>
        <dbReference type="EMBL" id="SDJ67319.1"/>
    </source>
</evidence>
<dbReference type="Gene3D" id="3.40.50.11250">
    <property type="entry name" value="Protein of unknown function DUF3013"/>
    <property type="match status" value="1"/>
</dbReference>
<reference evidence="2" key="1">
    <citation type="submission" date="2016-10" db="EMBL/GenBank/DDBJ databases">
        <authorList>
            <person name="Varghese N."/>
            <person name="Submissions S."/>
        </authorList>
    </citation>
    <scope>NUCLEOTIDE SEQUENCE [LARGE SCALE GENOMIC DNA]</scope>
    <source>
        <strain evidence="2">DSM 19181</strain>
    </source>
</reference>
<keyword evidence="2" id="KW-1185">Reference proteome</keyword>
<dbReference type="OrthoDB" id="2165293at2"/>
<dbReference type="InterPro" id="IPR021380">
    <property type="entry name" value="DUF3013"/>
</dbReference>
<dbReference type="EMBL" id="FNFK01000002">
    <property type="protein sequence ID" value="SDJ67319.1"/>
    <property type="molecule type" value="Genomic_DNA"/>
</dbReference>
<dbReference type="AlphaFoldDB" id="A0A1G8VN05"/>
<name>A0A1G8VN05_9LACT</name>
<protein>
    <submittedName>
        <fullName evidence="1">Uncharacterized protein</fullName>
    </submittedName>
</protein>
<dbReference type="Proteomes" id="UP000199433">
    <property type="component" value="Unassembled WGS sequence"/>
</dbReference>
<proteinExistence type="predicted"/>
<sequence>MTDSLIDYIDDELKKLLPNFKWRLVKDSKKKMIELYVTFHVETENDIQVQDALGQNNEPGIVQFEDVLCFYDPAYSHVKPQNYLTAISFNSHAGLEKGYVDAVLRQINLTTKQGMVDLRGFLEDDFAGEFKLNWNEKNTHSLIQTMKDTGRYDDTKLKMMLEDDQSFFEILTEDDEHDGVERV</sequence>
<accession>A0A1G8VN05</accession>
<evidence type="ECO:0000313" key="2">
    <source>
        <dbReference type="Proteomes" id="UP000199433"/>
    </source>
</evidence>
<gene>
    <name evidence="1" type="ORF">SAMN04488098_100232</name>
</gene>
<organism evidence="1 2">
    <name type="scientific">Alkalibacterium thalassium</name>
    <dbReference type="NCBI Taxonomy" id="426701"/>
    <lineage>
        <taxon>Bacteria</taxon>
        <taxon>Bacillati</taxon>
        <taxon>Bacillota</taxon>
        <taxon>Bacilli</taxon>
        <taxon>Lactobacillales</taxon>
        <taxon>Carnobacteriaceae</taxon>
        <taxon>Alkalibacterium</taxon>
    </lineage>
</organism>
<dbReference type="RefSeq" id="WP_091264304.1">
    <property type="nucleotide sequence ID" value="NZ_FNFK01000002.1"/>
</dbReference>